<feature type="domain" description="Bacterial bifunctional deaminase-reductase C-terminal" evidence="1">
    <location>
        <begin position="2"/>
        <end position="188"/>
    </location>
</feature>
<dbReference type="EMBL" id="CP158374">
    <property type="protein sequence ID" value="XBX81640.1"/>
    <property type="molecule type" value="Genomic_DNA"/>
</dbReference>
<evidence type="ECO:0000313" key="2">
    <source>
        <dbReference type="EMBL" id="XBX81640.1"/>
    </source>
</evidence>
<dbReference type="PANTHER" id="PTHR38011:SF2">
    <property type="entry name" value="BIFUNCTIONAL DEAMINASE-REDUCTASE DOMAIN PROTEIN"/>
    <property type="match status" value="1"/>
</dbReference>
<dbReference type="Gene3D" id="3.40.430.10">
    <property type="entry name" value="Dihydrofolate Reductase, subunit A"/>
    <property type="match status" value="1"/>
</dbReference>
<evidence type="ECO:0000259" key="1">
    <source>
        <dbReference type="Pfam" id="PF01872"/>
    </source>
</evidence>
<name>A0AAU7W7D7_9MICO</name>
<dbReference type="Pfam" id="PF01872">
    <property type="entry name" value="RibD_C"/>
    <property type="match status" value="1"/>
</dbReference>
<dbReference type="SUPFAM" id="SSF53597">
    <property type="entry name" value="Dihydrofolate reductase-like"/>
    <property type="match status" value="1"/>
</dbReference>
<dbReference type="AlphaFoldDB" id="A0AAU7W7D7"/>
<dbReference type="InterPro" id="IPR050765">
    <property type="entry name" value="Riboflavin_Biosynth_HTPR"/>
</dbReference>
<dbReference type="RefSeq" id="WP_350347662.1">
    <property type="nucleotide sequence ID" value="NZ_CP158374.1"/>
</dbReference>
<gene>
    <name evidence="2" type="ORF">ABIQ69_13610</name>
</gene>
<proteinExistence type="predicted"/>
<reference evidence="2" key="1">
    <citation type="submission" date="2024-05" db="EMBL/GenBank/DDBJ databases">
        <authorList>
            <person name="Yu L."/>
        </authorList>
    </citation>
    <scope>NUCLEOTIDE SEQUENCE</scope>
    <source>
        <strain evidence="2">G08B096</strain>
    </source>
</reference>
<dbReference type="PANTHER" id="PTHR38011">
    <property type="entry name" value="DIHYDROFOLATE REDUCTASE FAMILY PROTEIN (AFU_ORTHOLOGUE AFUA_8G06820)"/>
    <property type="match status" value="1"/>
</dbReference>
<organism evidence="2">
    <name type="scientific">Agromyces sp. G08B096</name>
    <dbReference type="NCBI Taxonomy" id="3156399"/>
    <lineage>
        <taxon>Bacteria</taxon>
        <taxon>Bacillati</taxon>
        <taxon>Actinomycetota</taxon>
        <taxon>Actinomycetes</taxon>
        <taxon>Micrococcales</taxon>
        <taxon>Microbacteriaceae</taxon>
        <taxon>Agromyces</taxon>
    </lineage>
</organism>
<dbReference type="GO" id="GO:0009231">
    <property type="term" value="P:riboflavin biosynthetic process"/>
    <property type="evidence" value="ECO:0007669"/>
    <property type="project" value="InterPro"/>
</dbReference>
<dbReference type="InterPro" id="IPR024072">
    <property type="entry name" value="DHFR-like_dom_sf"/>
</dbReference>
<dbReference type="InterPro" id="IPR002734">
    <property type="entry name" value="RibDG_C"/>
</dbReference>
<accession>A0AAU7W7D7</accession>
<sequence>MKLITNTQITVDGVMQANGGNDPDLDPGFTRGGWAMPLGEEESETYIADCYLRADAFLFGRRTYDLFARYWGGVRKDDVDDPFVRSLNSRPKFVASNTITEPQWADTTVLAGDVESAIRELKAGPGGELQVHGSGQLIRWLLDRELVDELTLIVFPVIVGAGTRLFAEEGRDHALELIESRTFPTGIVAQTHRPTGRPEYA</sequence>
<protein>
    <submittedName>
        <fullName evidence="2">Dihydrofolate reductase family protein</fullName>
    </submittedName>
</protein>
<dbReference type="GO" id="GO:0008703">
    <property type="term" value="F:5-amino-6-(5-phosphoribosylamino)uracil reductase activity"/>
    <property type="evidence" value="ECO:0007669"/>
    <property type="project" value="InterPro"/>
</dbReference>